<dbReference type="AlphaFoldDB" id="A0A1H6FZ94"/>
<evidence type="ECO:0000313" key="1">
    <source>
        <dbReference type="EMBL" id="SEH15722.1"/>
    </source>
</evidence>
<dbReference type="Gene3D" id="3.90.1720.10">
    <property type="entry name" value="endopeptidase domain like (from Nostoc punctiforme)"/>
    <property type="match status" value="1"/>
</dbReference>
<evidence type="ECO:0008006" key="3">
    <source>
        <dbReference type="Google" id="ProtNLM"/>
    </source>
</evidence>
<reference evidence="2" key="1">
    <citation type="submission" date="2016-10" db="EMBL/GenBank/DDBJ databases">
        <authorList>
            <person name="Varghese N."/>
            <person name="Submissions S."/>
        </authorList>
    </citation>
    <scope>NUCLEOTIDE SEQUENCE [LARGE SCALE GENOMIC DNA]</scope>
    <source>
        <strain evidence="2">ATCC 35263</strain>
    </source>
</reference>
<organism evidence="1 2">
    <name type="scientific">Thermoleophilum album</name>
    <dbReference type="NCBI Taxonomy" id="29539"/>
    <lineage>
        <taxon>Bacteria</taxon>
        <taxon>Bacillati</taxon>
        <taxon>Actinomycetota</taxon>
        <taxon>Thermoleophilia</taxon>
        <taxon>Thermoleophilales</taxon>
        <taxon>Thermoleophilaceae</taxon>
        <taxon>Thermoleophilum</taxon>
    </lineage>
</organism>
<dbReference type="OrthoDB" id="5243658at2"/>
<name>A0A1H6FZ94_THEAL</name>
<accession>A0A1H6FZ94</accession>
<proteinExistence type="predicted"/>
<dbReference type="EMBL" id="FNWJ01000002">
    <property type="protein sequence ID" value="SEH15722.1"/>
    <property type="molecule type" value="Genomic_DNA"/>
</dbReference>
<sequence length="156" mass="17033">MFVPPAGKAKLVNGRAIAPIDAPPEVKRLIAFANRIVSKPYRYGGGHRPFSNGLDSGYDCSGAVSYALFGGGFLDSPLDSGSLMSWGEPGRGRWVTVYAHGGHTFLVVAGLRFDTGYRDREARIASRQLRLPRTGPRWSRSMRPLRGYVARHPAGF</sequence>
<dbReference type="RefSeq" id="WP_093118715.1">
    <property type="nucleotide sequence ID" value="NZ_FNWJ01000002.1"/>
</dbReference>
<gene>
    <name evidence="1" type="ORF">SAMN02745716_2042</name>
</gene>
<protein>
    <recommendedName>
        <fullName evidence="3">NlpC/P60 family protein</fullName>
    </recommendedName>
</protein>
<dbReference type="InterPro" id="IPR038765">
    <property type="entry name" value="Papain-like_cys_pep_sf"/>
</dbReference>
<dbReference type="SUPFAM" id="SSF54001">
    <property type="entry name" value="Cysteine proteinases"/>
    <property type="match status" value="1"/>
</dbReference>
<keyword evidence="2" id="KW-1185">Reference proteome</keyword>
<dbReference type="Proteomes" id="UP000222056">
    <property type="component" value="Unassembled WGS sequence"/>
</dbReference>
<evidence type="ECO:0000313" key="2">
    <source>
        <dbReference type="Proteomes" id="UP000222056"/>
    </source>
</evidence>
<dbReference type="STRING" id="29539.SAMN02745716_2042"/>